<dbReference type="EMBL" id="CM022213">
    <property type="protein sequence ID" value="KAF6993247.1"/>
    <property type="molecule type" value="Genomic_DNA"/>
</dbReference>
<dbReference type="Proteomes" id="UP000815260">
    <property type="component" value="Chromosome 1D"/>
</dbReference>
<organism evidence="1">
    <name type="scientific">Triticum aestivum</name>
    <name type="common">Wheat</name>
    <dbReference type="NCBI Taxonomy" id="4565"/>
    <lineage>
        <taxon>Eukaryota</taxon>
        <taxon>Viridiplantae</taxon>
        <taxon>Streptophyta</taxon>
        <taxon>Embryophyta</taxon>
        <taxon>Tracheophyta</taxon>
        <taxon>Spermatophyta</taxon>
        <taxon>Magnoliopsida</taxon>
        <taxon>Liliopsida</taxon>
        <taxon>Poales</taxon>
        <taxon>Poaceae</taxon>
        <taxon>BOP clade</taxon>
        <taxon>Pooideae</taxon>
        <taxon>Triticodae</taxon>
        <taxon>Triticeae</taxon>
        <taxon>Triticinae</taxon>
        <taxon>Triticum</taxon>
    </lineage>
</organism>
<reference evidence="1" key="1">
    <citation type="journal article" date="2017" name="Gigascience">
        <title>The first near-complete assembly of the hexaploid bread wheat genome, Triticum aestivum.</title>
        <authorList>
            <person name="Zimin A.V."/>
            <person name="Puiu D."/>
            <person name="Hall R."/>
            <person name="Kingan S."/>
            <person name="Clavijo B.J."/>
            <person name="Salzberg S.L."/>
        </authorList>
    </citation>
    <scope>NUCLEOTIDE SEQUENCE</scope>
    <source>
        <tissue evidence="1">Leaf</tissue>
    </source>
</reference>
<evidence type="ECO:0000313" key="1">
    <source>
        <dbReference type="EMBL" id="KAF6993247.1"/>
    </source>
</evidence>
<protein>
    <submittedName>
        <fullName evidence="1">Uncharacterized protein</fullName>
    </submittedName>
</protein>
<name>A0A9R1DK17_WHEAT</name>
<accession>A0A9R1DK17</accession>
<gene>
    <name evidence="1" type="ORF">CFC21_010165</name>
</gene>
<comment type="caution">
    <text evidence="1">The sequence shown here is derived from an EMBL/GenBank/DDBJ whole genome shotgun (WGS) entry which is preliminary data.</text>
</comment>
<proteinExistence type="predicted"/>
<feature type="non-terminal residue" evidence="1">
    <location>
        <position position="1"/>
    </location>
</feature>
<sequence>EGEMAAAP</sequence>
<reference evidence="1" key="2">
    <citation type="submission" date="2020-03" db="EMBL/GenBank/DDBJ databases">
        <title>The second near-complete assembly of the hexaploid bread wheat (Triticum aestivum) genome.</title>
        <authorList>
            <person name="Zimin A.V."/>
            <person name="Puiu D."/>
            <person name="Shumante A."/>
            <person name="Alonge M."/>
            <person name="Salzberg S.L."/>
        </authorList>
    </citation>
    <scope>NUCLEOTIDE SEQUENCE</scope>
    <source>
        <tissue evidence="1">Leaf</tissue>
    </source>
</reference>